<protein>
    <submittedName>
        <fullName evidence="1">Uncharacterized protein</fullName>
    </submittedName>
</protein>
<organism evidence="1 2">
    <name type="scientific">Synaphobranchus kaupii</name>
    <name type="common">Kaup's arrowtooth eel</name>
    <dbReference type="NCBI Taxonomy" id="118154"/>
    <lineage>
        <taxon>Eukaryota</taxon>
        <taxon>Metazoa</taxon>
        <taxon>Chordata</taxon>
        <taxon>Craniata</taxon>
        <taxon>Vertebrata</taxon>
        <taxon>Euteleostomi</taxon>
        <taxon>Actinopterygii</taxon>
        <taxon>Neopterygii</taxon>
        <taxon>Teleostei</taxon>
        <taxon>Anguilliformes</taxon>
        <taxon>Synaphobranchidae</taxon>
        <taxon>Synaphobranchus</taxon>
    </lineage>
</organism>
<dbReference type="EMBL" id="JAINUF010000005">
    <property type="protein sequence ID" value="KAJ8358928.1"/>
    <property type="molecule type" value="Genomic_DNA"/>
</dbReference>
<comment type="caution">
    <text evidence="1">The sequence shown here is derived from an EMBL/GenBank/DDBJ whole genome shotgun (WGS) entry which is preliminary data.</text>
</comment>
<evidence type="ECO:0000313" key="1">
    <source>
        <dbReference type="EMBL" id="KAJ8358928.1"/>
    </source>
</evidence>
<proteinExistence type="predicted"/>
<reference evidence="1" key="1">
    <citation type="journal article" date="2023" name="Science">
        <title>Genome structures resolve the early diversification of teleost fishes.</title>
        <authorList>
            <person name="Parey E."/>
            <person name="Louis A."/>
            <person name="Montfort J."/>
            <person name="Bouchez O."/>
            <person name="Roques C."/>
            <person name="Iampietro C."/>
            <person name="Lluch J."/>
            <person name="Castinel A."/>
            <person name="Donnadieu C."/>
            <person name="Desvignes T."/>
            <person name="Floi Bucao C."/>
            <person name="Jouanno E."/>
            <person name="Wen M."/>
            <person name="Mejri S."/>
            <person name="Dirks R."/>
            <person name="Jansen H."/>
            <person name="Henkel C."/>
            <person name="Chen W.J."/>
            <person name="Zahm M."/>
            <person name="Cabau C."/>
            <person name="Klopp C."/>
            <person name="Thompson A.W."/>
            <person name="Robinson-Rechavi M."/>
            <person name="Braasch I."/>
            <person name="Lecointre G."/>
            <person name="Bobe J."/>
            <person name="Postlethwait J.H."/>
            <person name="Berthelot C."/>
            <person name="Roest Crollius H."/>
            <person name="Guiguen Y."/>
        </authorList>
    </citation>
    <scope>NUCLEOTIDE SEQUENCE</scope>
    <source>
        <strain evidence="1">WJC10195</strain>
    </source>
</reference>
<accession>A0A9Q1FHA1</accession>
<gene>
    <name evidence="1" type="ORF">SKAU_G00154530</name>
</gene>
<name>A0A9Q1FHA1_SYNKA</name>
<sequence length="102" mass="11738">MRSQLDPELSLNPSCAQRSRRCLPLSRLTAWWKRLVETVDAAKPAGRPRPSFEGLAVKPSYGRLWRTAYPTLDLSLLERNRPYVKHCGLPWTQYGSIDLAWL</sequence>
<keyword evidence="2" id="KW-1185">Reference proteome</keyword>
<dbReference type="Proteomes" id="UP001152622">
    <property type="component" value="Chromosome 5"/>
</dbReference>
<dbReference type="AlphaFoldDB" id="A0A9Q1FHA1"/>
<evidence type="ECO:0000313" key="2">
    <source>
        <dbReference type="Proteomes" id="UP001152622"/>
    </source>
</evidence>